<feature type="compositionally biased region" description="Basic and acidic residues" evidence="3">
    <location>
        <begin position="352"/>
        <end position="361"/>
    </location>
</feature>
<comment type="caution">
    <text evidence="5">The sequence shown here is derived from an EMBL/GenBank/DDBJ whole genome shotgun (WGS) entry which is preliminary data.</text>
</comment>
<keyword evidence="1 2" id="KW-0195">Cyclin</keyword>
<feature type="compositionally biased region" description="Basic and acidic residues" evidence="3">
    <location>
        <begin position="412"/>
        <end position="448"/>
    </location>
</feature>
<keyword evidence="6" id="KW-1185">Reference proteome</keyword>
<feature type="compositionally biased region" description="Basic residues" evidence="3">
    <location>
        <begin position="368"/>
        <end position="386"/>
    </location>
</feature>
<dbReference type="Pfam" id="PF00134">
    <property type="entry name" value="Cyclin_N"/>
    <property type="match status" value="1"/>
</dbReference>
<dbReference type="PIRSF" id="PIRSF036580">
    <property type="entry name" value="Cyclin_L"/>
    <property type="match status" value="1"/>
</dbReference>
<evidence type="ECO:0000256" key="2">
    <source>
        <dbReference type="RuleBase" id="RU000383"/>
    </source>
</evidence>
<organism evidence="5 6">
    <name type="scientific">Paralvinella palmiformis</name>
    <dbReference type="NCBI Taxonomy" id="53620"/>
    <lineage>
        <taxon>Eukaryota</taxon>
        <taxon>Metazoa</taxon>
        <taxon>Spiralia</taxon>
        <taxon>Lophotrochozoa</taxon>
        <taxon>Annelida</taxon>
        <taxon>Polychaeta</taxon>
        <taxon>Sedentaria</taxon>
        <taxon>Canalipalpata</taxon>
        <taxon>Terebellida</taxon>
        <taxon>Terebelliformia</taxon>
        <taxon>Alvinellidae</taxon>
        <taxon>Paralvinella</taxon>
    </lineage>
</organism>
<dbReference type="InterPro" id="IPR013763">
    <property type="entry name" value="Cyclin-like_dom"/>
</dbReference>
<evidence type="ECO:0000256" key="1">
    <source>
        <dbReference type="ARBA" id="ARBA00023127"/>
    </source>
</evidence>
<name>A0AAD9J975_9ANNE</name>
<dbReference type="SMART" id="SM00385">
    <property type="entry name" value="CYCLIN"/>
    <property type="match status" value="2"/>
</dbReference>
<dbReference type="InterPro" id="IPR036915">
    <property type="entry name" value="Cyclin-like_sf"/>
</dbReference>
<feature type="compositionally biased region" description="Polar residues" evidence="3">
    <location>
        <begin position="458"/>
        <end position="468"/>
    </location>
</feature>
<feature type="domain" description="Cyclin-like" evidence="4">
    <location>
        <begin position="203"/>
        <end position="287"/>
    </location>
</feature>
<feature type="compositionally biased region" description="Low complexity" evidence="3">
    <location>
        <begin position="387"/>
        <end position="408"/>
    </location>
</feature>
<dbReference type="PANTHER" id="PTHR10026">
    <property type="entry name" value="CYCLIN"/>
    <property type="match status" value="1"/>
</dbReference>
<proteinExistence type="inferred from homology"/>
<feature type="compositionally biased region" description="Polar residues" evidence="3">
    <location>
        <begin position="327"/>
        <end position="345"/>
    </location>
</feature>
<dbReference type="InterPro" id="IPR006671">
    <property type="entry name" value="Cyclin_N"/>
</dbReference>
<dbReference type="GO" id="GO:0006357">
    <property type="term" value="P:regulation of transcription by RNA polymerase II"/>
    <property type="evidence" value="ECO:0007669"/>
    <property type="project" value="InterPro"/>
</dbReference>
<sequence length="518" mass="59471">MADQEKTSEFVRDFSRVILTLENVLIPEEKLSPTPSVEDGMDKEVEQDLRILGCELIQTAGILLKLPQASIEVAMATGQVIFQRFYYSKSFVKHNMETVAMACINMASKIEERPRRIRDVINVFHHIKQVKHGKTISPLVLDQNYINLKNQVIKAERRVLKELGFCVHVKHPHKIIITYLQVLECEKNQPLAQMACSQQTGQDRIVSLSVEATSLSFGVHLSPVRNYMNDSFRSNVFVRFHPETIACACIYLAGRKLKVPLPNNPPWYALFNVEEADIQDVCVSILELYSRKKPNADQLEKIVNECKKMHIEAKLKAKVLSAGDLASNSSSRQATPNKLSPSSLAAPNVKKIKSDADHSDHSSFGGGSRKKRSRSHTPRSRSRSNSKSRSYSSQESNSSASPQHSPSPAKYSKKEARDNNKYYSKDYENHYDRDYHHRDSRHDHERGSAKHKRRRHTPTYSPVRSYSRSPEPRSKTHKKYYKEKYRARSGSHEYETKHHSSKKRNGHHHTRSGERYRR</sequence>
<feature type="region of interest" description="Disordered" evidence="3">
    <location>
        <begin position="327"/>
        <end position="518"/>
    </location>
</feature>
<dbReference type="InterPro" id="IPR043198">
    <property type="entry name" value="Cyclin/Ssn8"/>
</dbReference>
<dbReference type="CDD" id="cd20589">
    <property type="entry name" value="CYCLIN_CCNL1_rpt1"/>
    <property type="match status" value="1"/>
</dbReference>
<dbReference type="Proteomes" id="UP001208570">
    <property type="component" value="Unassembled WGS sequence"/>
</dbReference>
<feature type="compositionally biased region" description="Basic and acidic residues" evidence="3">
    <location>
        <begin position="482"/>
        <end position="498"/>
    </location>
</feature>
<protein>
    <recommendedName>
        <fullName evidence="4">Cyclin-like domain-containing protein</fullName>
    </recommendedName>
</protein>
<feature type="compositionally biased region" description="Basic residues" evidence="3">
    <location>
        <begin position="499"/>
        <end position="510"/>
    </location>
</feature>
<dbReference type="SUPFAM" id="SSF47954">
    <property type="entry name" value="Cyclin-like"/>
    <property type="match status" value="2"/>
</dbReference>
<evidence type="ECO:0000256" key="3">
    <source>
        <dbReference type="SAM" id="MobiDB-lite"/>
    </source>
</evidence>
<dbReference type="EMBL" id="JAODUP010000497">
    <property type="protein sequence ID" value="KAK2148453.1"/>
    <property type="molecule type" value="Genomic_DNA"/>
</dbReference>
<comment type="similarity">
    <text evidence="2">Belongs to the cyclin family.</text>
</comment>
<evidence type="ECO:0000259" key="4">
    <source>
        <dbReference type="SMART" id="SM00385"/>
    </source>
</evidence>
<dbReference type="Gene3D" id="1.10.472.10">
    <property type="entry name" value="Cyclin-like"/>
    <property type="match status" value="2"/>
</dbReference>
<evidence type="ECO:0000313" key="5">
    <source>
        <dbReference type="EMBL" id="KAK2148453.1"/>
    </source>
</evidence>
<accession>A0AAD9J975</accession>
<dbReference type="AlphaFoldDB" id="A0AAD9J975"/>
<reference evidence="5" key="1">
    <citation type="journal article" date="2023" name="Mol. Biol. Evol.">
        <title>Third-Generation Sequencing Reveals the Adaptive Role of the Epigenome in Three Deep-Sea Polychaetes.</title>
        <authorList>
            <person name="Perez M."/>
            <person name="Aroh O."/>
            <person name="Sun Y."/>
            <person name="Lan Y."/>
            <person name="Juniper S.K."/>
            <person name="Young C.R."/>
            <person name="Angers B."/>
            <person name="Qian P.Y."/>
        </authorList>
    </citation>
    <scope>NUCLEOTIDE SEQUENCE</scope>
    <source>
        <strain evidence="5">P08H-3</strain>
    </source>
</reference>
<dbReference type="FunFam" id="1.10.472.10:FF:000016">
    <property type="entry name" value="cyclin-L1 isoform X1"/>
    <property type="match status" value="1"/>
</dbReference>
<dbReference type="GO" id="GO:0016538">
    <property type="term" value="F:cyclin-dependent protein serine/threonine kinase regulator activity"/>
    <property type="evidence" value="ECO:0007669"/>
    <property type="project" value="InterPro"/>
</dbReference>
<feature type="domain" description="Cyclin-like" evidence="4">
    <location>
        <begin position="55"/>
        <end position="161"/>
    </location>
</feature>
<gene>
    <name evidence="5" type="ORF">LSH36_497g02057</name>
</gene>
<evidence type="ECO:0000313" key="6">
    <source>
        <dbReference type="Proteomes" id="UP001208570"/>
    </source>
</evidence>